<accession>A0A7M5X9L8</accession>
<dbReference type="GeneID" id="136799027"/>
<dbReference type="Pfam" id="PF01812">
    <property type="entry name" value="5-FTHF_cyc-lig"/>
    <property type="match status" value="1"/>
</dbReference>
<sequence>MSATRSLQSAKQALRKDLKARLRKMTKEERINQSKTIFEKLTSTEVFKKSRTLSLYLSMSSEVHTNDILMHCFDTGKKCYIPHYTEDYMKMVFIKDKADYDSLPLTAWNIKQPADDDDQRLDIMDKGNLDLIIVPGLGFTRSGLRLGRGKGYYDNYFRKYEEKFGQKPYLIGLAYSCQMVEDLPADQFDIPLDQVLFP</sequence>
<protein>
    <recommendedName>
        <fullName evidence="5 7">5-formyltetrahydrofolate cyclo-ligase</fullName>
        <ecNumber evidence="5 7">6.3.3.2</ecNumber>
    </recommendedName>
</protein>
<keyword evidence="7" id="KW-0479">Metal-binding</keyword>
<dbReference type="EC" id="6.3.3.2" evidence="5 7"/>
<dbReference type="SUPFAM" id="SSF100950">
    <property type="entry name" value="NagB/RpiA/CoA transferase-like"/>
    <property type="match status" value="1"/>
</dbReference>
<evidence type="ECO:0000256" key="6">
    <source>
        <dbReference type="PIRSR" id="PIRSR006806-1"/>
    </source>
</evidence>
<dbReference type="EnsemblMetazoa" id="CLYHEMT019799.1">
    <property type="protein sequence ID" value="CLYHEMP019799.1"/>
    <property type="gene ID" value="CLYHEMG019799"/>
</dbReference>
<keyword evidence="7" id="KW-0460">Magnesium</keyword>
<evidence type="ECO:0000256" key="4">
    <source>
        <dbReference type="ARBA" id="ARBA00036539"/>
    </source>
</evidence>
<dbReference type="Gene3D" id="3.40.50.10420">
    <property type="entry name" value="NagB/RpiA/CoA transferase-like"/>
    <property type="match status" value="1"/>
</dbReference>
<dbReference type="PANTHER" id="PTHR23407">
    <property type="entry name" value="ATPASE INHIBITOR/5-FORMYLTETRAHYDROFOLATE CYCLO-LIGASE"/>
    <property type="match status" value="1"/>
</dbReference>
<evidence type="ECO:0000256" key="1">
    <source>
        <dbReference type="ARBA" id="ARBA00010638"/>
    </source>
</evidence>
<dbReference type="GO" id="GO:0046872">
    <property type="term" value="F:metal ion binding"/>
    <property type="evidence" value="ECO:0007669"/>
    <property type="project" value="UniProtKB-KW"/>
</dbReference>
<feature type="binding site" evidence="6">
    <location>
        <begin position="11"/>
        <end position="15"/>
    </location>
    <ligand>
        <name>ATP</name>
        <dbReference type="ChEBI" id="CHEBI:30616"/>
    </ligand>
</feature>
<evidence type="ECO:0000313" key="8">
    <source>
        <dbReference type="EnsemblMetazoa" id="CLYHEMP019799.1"/>
    </source>
</evidence>
<evidence type="ECO:0000256" key="2">
    <source>
        <dbReference type="ARBA" id="ARBA00022741"/>
    </source>
</evidence>
<feature type="binding site" evidence="6">
    <location>
        <position position="62"/>
    </location>
    <ligand>
        <name>substrate</name>
    </ligand>
</feature>
<dbReference type="InterPro" id="IPR037171">
    <property type="entry name" value="NagB/RpiA_transferase-like"/>
</dbReference>
<dbReference type="PANTHER" id="PTHR23407:SF1">
    <property type="entry name" value="5-FORMYLTETRAHYDROFOLATE CYCLO-LIGASE"/>
    <property type="match status" value="1"/>
</dbReference>
<evidence type="ECO:0000313" key="9">
    <source>
        <dbReference type="Proteomes" id="UP000594262"/>
    </source>
</evidence>
<proteinExistence type="inferred from homology"/>
<dbReference type="GO" id="GO:0009396">
    <property type="term" value="P:folic acid-containing compound biosynthetic process"/>
    <property type="evidence" value="ECO:0007669"/>
    <property type="project" value="TreeGrafter"/>
</dbReference>
<dbReference type="RefSeq" id="XP_066911810.1">
    <property type="nucleotide sequence ID" value="XM_067055709.1"/>
</dbReference>
<feature type="binding site" evidence="6">
    <location>
        <begin position="145"/>
        <end position="153"/>
    </location>
    <ligand>
        <name>ATP</name>
        <dbReference type="ChEBI" id="CHEBI:30616"/>
    </ligand>
</feature>
<evidence type="ECO:0000256" key="7">
    <source>
        <dbReference type="RuleBase" id="RU361279"/>
    </source>
</evidence>
<comment type="similarity">
    <text evidence="1 7">Belongs to the 5-formyltetrahydrofolate cyclo-ligase family.</text>
</comment>
<dbReference type="FunFam" id="3.40.50.10420:FF:000007">
    <property type="entry name" value="5-formyltetrahydrofolate cyclo-ligase"/>
    <property type="match status" value="1"/>
</dbReference>
<comment type="cofactor">
    <cofactor evidence="7">
        <name>Mg(2+)</name>
        <dbReference type="ChEBI" id="CHEBI:18420"/>
    </cofactor>
</comment>
<dbReference type="PIRSF" id="PIRSF006806">
    <property type="entry name" value="FTHF_cligase"/>
    <property type="match status" value="1"/>
</dbReference>
<dbReference type="InterPro" id="IPR002698">
    <property type="entry name" value="FTHF_cligase"/>
</dbReference>
<evidence type="ECO:0000256" key="5">
    <source>
        <dbReference type="ARBA" id="ARBA00038966"/>
    </source>
</evidence>
<keyword evidence="3 6" id="KW-0067">ATP-binding</keyword>
<dbReference type="Proteomes" id="UP000594262">
    <property type="component" value="Unplaced"/>
</dbReference>
<keyword evidence="2 6" id="KW-0547">Nucleotide-binding</keyword>
<evidence type="ECO:0000256" key="3">
    <source>
        <dbReference type="ARBA" id="ARBA00022840"/>
    </source>
</evidence>
<dbReference type="GO" id="GO:0035999">
    <property type="term" value="P:tetrahydrofolate interconversion"/>
    <property type="evidence" value="ECO:0007669"/>
    <property type="project" value="TreeGrafter"/>
</dbReference>
<feature type="binding site" evidence="6">
    <location>
        <position position="57"/>
    </location>
    <ligand>
        <name>substrate</name>
    </ligand>
</feature>
<reference evidence="8" key="1">
    <citation type="submission" date="2021-01" db="UniProtKB">
        <authorList>
            <consortium name="EnsemblMetazoa"/>
        </authorList>
    </citation>
    <scope>IDENTIFICATION</scope>
</reference>
<dbReference type="InterPro" id="IPR024185">
    <property type="entry name" value="FTHF_cligase-like_sf"/>
</dbReference>
<dbReference type="AlphaFoldDB" id="A0A7M5X9L8"/>
<dbReference type="GO" id="GO:0030272">
    <property type="term" value="F:5-formyltetrahydrofolate cyclo-ligase activity"/>
    <property type="evidence" value="ECO:0007669"/>
    <property type="project" value="UniProtKB-EC"/>
</dbReference>
<dbReference type="NCBIfam" id="TIGR02727">
    <property type="entry name" value="MTHFS_bact"/>
    <property type="match status" value="1"/>
</dbReference>
<keyword evidence="9" id="KW-1185">Reference proteome</keyword>
<dbReference type="OrthoDB" id="2015992at2759"/>
<dbReference type="GO" id="GO:0005524">
    <property type="term" value="F:ATP binding"/>
    <property type="evidence" value="ECO:0007669"/>
    <property type="project" value="UniProtKB-KW"/>
</dbReference>
<organism evidence="8 9">
    <name type="scientific">Clytia hemisphaerica</name>
    <dbReference type="NCBI Taxonomy" id="252671"/>
    <lineage>
        <taxon>Eukaryota</taxon>
        <taxon>Metazoa</taxon>
        <taxon>Cnidaria</taxon>
        <taxon>Hydrozoa</taxon>
        <taxon>Hydroidolina</taxon>
        <taxon>Leptothecata</taxon>
        <taxon>Obeliida</taxon>
        <taxon>Clytiidae</taxon>
        <taxon>Clytia</taxon>
    </lineage>
</organism>
<dbReference type="GO" id="GO:0005739">
    <property type="term" value="C:mitochondrion"/>
    <property type="evidence" value="ECO:0007669"/>
    <property type="project" value="TreeGrafter"/>
</dbReference>
<name>A0A7M5X9L8_9CNID</name>
<comment type="catalytic activity">
    <reaction evidence="4 7">
        <text>(6S)-5-formyl-5,6,7,8-tetrahydrofolate + ATP = (6R)-5,10-methenyltetrahydrofolate + ADP + phosphate</text>
        <dbReference type="Rhea" id="RHEA:10488"/>
        <dbReference type="ChEBI" id="CHEBI:30616"/>
        <dbReference type="ChEBI" id="CHEBI:43474"/>
        <dbReference type="ChEBI" id="CHEBI:57455"/>
        <dbReference type="ChEBI" id="CHEBI:57457"/>
        <dbReference type="ChEBI" id="CHEBI:456216"/>
        <dbReference type="EC" id="6.3.3.2"/>
    </reaction>
</comment>